<dbReference type="CDD" id="cd03891">
    <property type="entry name" value="M20_DapE_proteobac"/>
    <property type="match status" value="1"/>
</dbReference>
<keyword evidence="7 15" id="KW-0479">Metal-binding</keyword>
<evidence type="ECO:0000256" key="9">
    <source>
        <dbReference type="ARBA" id="ARBA00022833"/>
    </source>
</evidence>
<evidence type="ECO:0000256" key="10">
    <source>
        <dbReference type="ARBA" id="ARBA00022915"/>
    </source>
</evidence>
<dbReference type="HAMAP" id="MF_01690">
    <property type="entry name" value="DapE"/>
    <property type="match status" value="1"/>
</dbReference>
<feature type="binding site" evidence="15">
    <location>
        <position position="74"/>
    </location>
    <ligand>
        <name>Zn(2+)</name>
        <dbReference type="ChEBI" id="CHEBI:29105"/>
        <label>1</label>
    </ligand>
</feature>
<evidence type="ECO:0000256" key="6">
    <source>
        <dbReference type="ARBA" id="ARBA00022605"/>
    </source>
</evidence>
<evidence type="ECO:0000313" key="18">
    <source>
        <dbReference type="Proteomes" id="UP001589755"/>
    </source>
</evidence>
<dbReference type="InterPro" id="IPR005941">
    <property type="entry name" value="DapE_proteobac"/>
</dbReference>
<dbReference type="Pfam" id="PF07687">
    <property type="entry name" value="M20_dimer"/>
    <property type="match status" value="1"/>
</dbReference>
<keyword evidence="9 15" id="KW-0862">Zinc</keyword>
<comment type="catalytic activity">
    <reaction evidence="14 15">
        <text>N-succinyl-(2S,6S)-2,6-diaminopimelate + H2O = (2S,6S)-2,6-diaminopimelate + succinate</text>
        <dbReference type="Rhea" id="RHEA:22608"/>
        <dbReference type="ChEBI" id="CHEBI:15377"/>
        <dbReference type="ChEBI" id="CHEBI:30031"/>
        <dbReference type="ChEBI" id="CHEBI:57609"/>
        <dbReference type="ChEBI" id="CHEBI:58087"/>
        <dbReference type="EC" id="3.5.1.18"/>
    </reaction>
</comment>
<organism evidence="17 18">
    <name type="scientific">Chelativorans intermedius</name>
    <dbReference type="NCBI Taxonomy" id="515947"/>
    <lineage>
        <taxon>Bacteria</taxon>
        <taxon>Pseudomonadati</taxon>
        <taxon>Pseudomonadota</taxon>
        <taxon>Alphaproteobacteria</taxon>
        <taxon>Hyphomicrobiales</taxon>
        <taxon>Phyllobacteriaceae</taxon>
        <taxon>Chelativorans</taxon>
    </lineage>
</organism>
<dbReference type="InterPro" id="IPR002933">
    <property type="entry name" value="Peptidase_M20"/>
</dbReference>
<evidence type="ECO:0000313" key="17">
    <source>
        <dbReference type="EMBL" id="MFC0208682.1"/>
    </source>
</evidence>
<feature type="domain" description="Peptidase M20 dimerisation" evidence="16">
    <location>
        <begin position="183"/>
        <end position="288"/>
    </location>
</feature>
<keyword evidence="8 15" id="KW-0378">Hydrolase</keyword>
<dbReference type="InterPro" id="IPR036264">
    <property type="entry name" value="Bact_exopeptidase_dim_dom"/>
</dbReference>
<dbReference type="RefSeq" id="WP_261522046.1">
    <property type="nucleotide sequence ID" value="NZ_JAODNW010000021.1"/>
</dbReference>
<feature type="binding site" evidence="15">
    <location>
        <position position="170"/>
    </location>
    <ligand>
        <name>Zn(2+)</name>
        <dbReference type="ChEBI" id="CHEBI:29105"/>
        <label>1</label>
    </ligand>
</feature>
<proteinExistence type="inferred from homology"/>
<dbReference type="PANTHER" id="PTHR43808:SF31">
    <property type="entry name" value="N-ACETYL-L-CITRULLINE DEACETYLASE"/>
    <property type="match status" value="1"/>
</dbReference>
<dbReference type="SUPFAM" id="SSF53187">
    <property type="entry name" value="Zn-dependent exopeptidases"/>
    <property type="match status" value="1"/>
</dbReference>
<keyword evidence="10 15" id="KW-0220">Diaminopimelate biosynthesis</keyword>
<protein>
    <recommendedName>
        <fullName evidence="5 15">Succinyl-diaminopimelate desuccinylase</fullName>
        <shortName evidence="15">SDAP desuccinylase</shortName>
        <ecNumber evidence="4 15">3.5.1.18</ecNumber>
    </recommendedName>
    <alternativeName>
        <fullName evidence="13 15">N-succinyl-LL-2,6-diaminoheptanedioate amidohydrolase</fullName>
    </alternativeName>
</protein>
<dbReference type="InterPro" id="IPR050072">
    <property type="entry name" value="Peptidase_M20A"/>
</dbReference>
<reference evidence="17 18" key="1">
    <citation type="submission" date="2024-09" db="EMBL/GenBank/DDBJ databases">
        <authorList>
            <person name="Sun Q."/>
            <person name="Mori K."/>
        </authorList>
    </citation>
    <scope>NUCLEOTIDE SEQUENCE [LARGE SCALE GENOMIC DNA]</scope>
    <source>
        <strain evidence="17 18">CCM 8543</strain>
    </source>
</reference>
<comment type="cofactor">
    <cofactor evidence="15">
        <name>Zn(2+)</name>
        <dbReference type="ChEBI" id="CHEBI:29105"/>
    </cofactor>
    <cofactor evidence="15">
        <name>Co(2+)</name>
        <dbReference type="ChEBI" id="CHEBI:48828"/>
    </cofactor>
    <text evidence="15">Binds 2 Zn(2+) or Co(2+) ions per subunit.</text>
</comment>
<dbReference type="EMBL" id="JBHLXD010000013">
    <property type="protein sequence ID" value="MFC0208682.1"/>
    <property type="molecule type" value="Genomic_DNA"/>
</dbReference>
<accession>A0ABV6D7T7</accession>
<dbReference type="GO" id="GO:0009014">
    <property type="term" value="F:succinyl-diaminopimelate desuccinylase activity"/>
    <property type="evidence" value="ECO:0007669"/>
    <property type="project" value="UniProtKB-EC"/>
</dbReference>
<dbReference type="PROSITE" id="PS00759">
    <property type="entry name" value="ARGE_DAPE_CPG2_2"/>
    <property type="match status" value="1"/>
</dbReference>
<comment type="function">
    <text evidence="15">Catalyzes the hydrolysis of N-succinyl-L,L-diaminopimelic acid (SDAP), forming succinate and LL-2,6-diaminopimelate (DAP), an intermediate involved in the bacterial biosynthesis of lysine and meso-diaminopimelic acid, an essential component of bacterial cell walls.</text>
</comment>
<dbReference type="SUPFAM" id="SSF55031">
    <property type="entry name" value="Bacterial exopeptidase dimerisation domain"/>
    <property type="match status" value="1"/>
</dbReference>
<comment type="caution">
    <text evidence="17">The sequence shown here is derived from an EMBL/GenBank/DDBJ whole genome shotgun (WGS) entry which is preliminary data.</text>
</comment>
<evidence type="ECO:0000256" key="14">
    <source>
        <dbReference type="ARBA" id="ARBA00051301"/>
    </source>
</evidence>
<evidence type="ECO:0000256" key="2">
    <source>
        <dbReference type="ARBA" id="ARBA00006746"/>
    </source>
</evidence>
<evidence type="ECO:0000256" key="1">
    <source>
        <dbReference type="ARBA" id="ARBA00005130"/>
    </source>
</evidence>
<feature type="binding site" evidence="15">
    <location>
        <position position="107"/>
    </location>
    <ligand>
        <name>Zn(2+)</name>
        <dbReference type="ChEBI" id="CHEBI:29105"/>
        <label>2</label>
    </ligand>
</feature>
<dbReference type="InterPro" id="IPR001261">
    <property type="entry name" value="ArgE/DapE_CS"/>
</dbReference>
<name>A0ABV6D7T7_9HYPH</name>
<evidence type="ECO:0000256" key="11">
    <source>
        <dbReference type="ARBA" id="ARBA00023154"/>
    </source>
</evidence>
<feature type="binding site" evidence="15">
    <location>
        <position position="368"/>
    </location>
    <ligand>
        <name>Zn(2+)</name>
        <dbReference type="ChEBI" id="CHEBI:29105"/>
        <label>2</label>
    </ligand>
</feature>
<dbReference type="Proteomes" id="UP001589755">
    <property type="component" value="Unassembled WGS sequence"/>
</dbReference>
<evidence type="ECO:0000256" key="5">
    <source>
        <dbReference type="ARBA" id="ARBA00022391"/>
    </source>
</evidence>
<feature type="binding site" evidence="15">
    <location>
        <position position="107"/>
    </location>
    <ligand>
        <name>Zn(2+)</name>
        <dbReference type="ChEBI" id="CHEBI:29105"/>
        <label>1</label>
    </ligand>
</feature>
<comment type="subunit">
    <text evidence="3 15">Homodimer.</text>
</comment>
<feature type="active site" evidence="15">
    <location>
        <position position="76"/>
    </location>
</feature>
<evidence type="ECO:0000256" key="4">
    <source>
        <dbReference type="ARBA" id="ARBA00011921"/>
    </source>
</evidence>
<evidence type="ECO:0000259" key="16">
    <source>
        <dbReference type="Pfam" id="PF07687"/>
    </source>
</evidence>
<dbReference type="PROSITE" id="PS00758">
    <property type="entry name" value="ARGE_DAPE_CPG2_1"/>
    <property type="match status" value="1"/>
</dbReference>
<dbReference type="Gene3D" id="3.40.630.10">
    <property type="entry name" value="Zn peptidases"/>
    <property type="match status" value="2"/>
</dbReference>
<keyword evidence="11 15" id="KW-0457">Lysine biosynthesis</keyword>
<feature type="active site" description="Proton acceptor" evidence="15">
    <location>
        <position position="141"/>
    </location>
</feature>
<sequence length="395" mass="42284">MTLPSDPVANLAALIRCPSVTPADGGALDALQAMLAPLGAVCEQVAFAEKGTPEVNNLYARLGTGRPHLMFAGHTDVVPPGDESAWRHPPFAARIDGGEMFGRGAVDMKGGIACFLAALARYVERNGPPPGSVSFLITGDEEGPAVNGTVKLLEWAAARGERWDAAIVGEPTCRETLGDTLKIGRRGSLSGTLTVIGRQGHVAYPHLADNPVRGLLTLAEALLSVPFDAGTDDFPPTNLEITSIDVGNPAVNVIPARAVASFNLRFNELWSVESLKAEIGRRLERASREARLRPGHAAPIAFEVEWRDRPSPVFLTRDRQLVGTLSASVAAVTGRRPELSTTGGTSDARFIKDYCPVVELGLVGQTMHMVDERVPLAALEALTRIYLRFLEDWFA</sequence>
<dbReference type="InterPro" id="IPR011650">
    <property type="entry name" value="Peptidase_M20_dimer"/>
</dbReference>
<evidence type="ECO:0000256" key="15">
    <source>
        <dbReference type="HAMAP-Rule" id="MF_01690"/>
    </source>
</evidence>
<gene>
    <name evidence="15 17" type="primary">dapE</name>
    <name evidence="17" type="ORF">ACFFJ2_09750</name>
</gene>
<evidence type="ECO:0000256" key="13">
    <source>
        <dbReference type="ARBA" id="ARBA00031891"/>
    </source>
</evidence>
<dbReference type="Gene3D" id="3.30.70.360">
    <property type="match status" value="1"/>
</dbReference>
<evidence type="ECO:0000256" key="8">
    <source>
        <dbReference type="ARBA" id="ARBA00022801"/>
    </source>
</evidence>
<keyword evidence="18" id="KW-1185">Reference proteome</keyword>
<comment type="similarity">
    <text evidence="2 15">Belongs to the peptidase M20A family. DapE subfamily.</text>
</comment>
<keyword evidence="6 15" id="KW-0028">Amino-acid biosynthesis</keyword>
<evidence type="ECO:0000256" key="12">
    <source>
        <dbReference type="ARBA" id="ARBA00023285"/>
    </source>
</evidence>
<keyword evidence="12 15" id="KW-0170">Cobalt</keyword>
<evidence type="ECO:0000256" key="7">
    <source>
        <dbReference type="ARBA" id="ARBA00022723"/>
    </source>
</evidence>
<dbReference type="NCBIfam" id="TIGR01246">
    <property type="entry name" value="dapE_proteo"/>
    <property type="match status" value="1"/>
</dbReference>
<dbReference type="NCBIfam" id="NF009557">
    <property type="entry name" value="PRK13009.1"/>
    <property type="match status" value="1"/>
</dbReference>
<comment type="pathway">
    <text evidence="1 15">Amino-acid biosynthesis; L-lysine biosynthesis via DAP pathway; LL-2,6-diaminopimelate from (S)-tetrahydrodipicolinate (succinylase route): step 3/3.</text>
</comment>
<dbReference type="EC" id="3.5.1.18" evidence="4 15"/>
<dbReference type="Pfam" id="PF01546">
    <property type="entry name" value="Peptidase_M20"/>
    <property type="match status" value="1"/>
</dbReference>
<dbReference type="PANTHER" id="PTHR43808">
    <property type="entry name" value="ACETYLORNITHINE DEACETYLASE"/>
    <property type="match status" value="1"/>
</dbReference>
<evidence type="ECO:0000256" key="3">
    <source>
        <dbReference type="ARBA" id="ARBA00011738"/>
    </source>
</evidence>
<feature type="binding site" evidence="15">
    <location>
        <position position="142"/>
    </location>
    <ligand>
        <name>Zn(2+)</name>
        <dbReference type="ChEBI" id="CHEBI:29105"/>
        <label>2</label>
    </ligand>
</feature>